<keyword evidence="1" id="KW-0479">Metal-binding</keyword>
<sequence>MCMDTWSLNVPHTVLVATMEPRVWRALPVKALATARTREWCWVLGVMQCAVAYLGKPPVFPEQFVGQLNKCFVCGEDGHLWRRCRFGQLRAQFMEFRFIFKFHLTVKNFFCKGHEQFGPAPPDRRVGGHDRVGGRLRWDYRPIVRPRNEIRFTKFMLANGAAEDAKYERQRAVARITAAQREDTPWKWKGAMKPFDVITEAELNVWHRRYGSQRVILMHRTRPKILYGQNAEGTRACGPRTKRANCLRRGSR</sequence>
<accession>A0ABD2JT83</accession>
<gene>
    <name evidence="3" type="ORF">niasHS_004215</name>
</gene>
<evidence type="ECO:0000313" key="4">
    <source>
        <dbReference type="Proteomes" id="UP001620645"/>
    </source>
</evidence>
<dbReference type="Proteomes" id="UP001620645">
    <property type="component" value="Unassembled WGS sequence"/>
</dbReference>
<organism evidence="3 4">
    <name type="scientific">Heterodera schachtii</name>
    <name type="common">Sugarbeet cyst nematode worm</name>
    <name type="synonym">Tylenchus schachtii</name>
    <dbReference type="NCBI Taxonomy" id="97005"/>
    <lineage>
        <taxon>Eukaryota</taxon>
        <taxon>Metazoa</taxon>
        <taxon>Ecdysozoa</taxon>
        <taxon>Nematoda</taxon>
        <taxon>Chromadorea</taxon>
        <taxon>Rhabditida</taxon>
        <taxon>Tylenchina</taxon>
        <taxon>Tylenchomorpha</taxon>
        <taxon>Tylenchoidea</taxon>
        <taxon>Heteroderidae</taxon>
        <taxon>Heteroderinae</taxon>
        <taxon>Heterodera</taxon>
    </lineage>
</organism>
<reference evidence="3 4" key="1">
    <citation type="submission" date="2024-10" db="EMBL/GenBank/DDBJ databases">
        <authorList>
            <person name="Kim D."/>
        </authorList>
    </citation>
    <scope>NUCLEOTIDE SEQUENCE [LARGE SCALE GENOMIC DNA]</scope>
    <source>
        <strain evidence="3">Taebaek</strain>
    </source>
</reference>
<proteinExistence type="predicted"/>
<feature type="domain" description="CCHC-type" evidence="2">
    <location>
        <begin position="70"/>
        <end position="85"/>
    </location>
</feature>
<evidence type="ECO:0000313" key="3">
    <source>
        <dbReference type="EMBL" id="KAL3093845.1"/>
    </source>
</evidence>
<name>A0ABD2JT83_HETSC</name>
<evidence type="ECO:0000259" key="2">
    <source>
        <dbReference type="PROSITE" id="PS50158"/>
    </source>
</evidence>
<keyword evidence="4" id="KW-1185">Reference proteome</keyword>
<dbReference type="GO" id="GO:0008270">
    <property type="term" value="F:zinc ion binding"/>
    <property type="evidence" value="ECO:0007669"/>
    <property type="project" value="UniProtKB-KW"/>
</dbReference>
<dbReference type="InterPro" id="IPR001878">
    <property type="entry name" value="Znf_CCHC"/>
</dbReference>
<dbReference type="PROSITE" id="PS50158">
    <property type="entry name" value="ZF_CCHC"/>
    <property type="match status" value="1"/>
</dbReference>
<comment type="caution">
    <text evidence="3">The sequence shown here is derived from an EMBL/GenBank/DDBJ whole genome shotgun (WGS) entry which is preliminary data.</text>
</comment>
<dbReference type="EMBL" id="JBICCN010000104">
    <property type="protein sequence ID" value="KAL3093845.1"/>
    <property type="molecule type" value="Genomic_DNA"/>
</dbReference>
<evidence type="ECO:0000256" key="1">
    <source>
        <dbReference type="PROSITE-ProRule" id="PRU00047"/>
    </source>
</evidence>
<dbReference type="AlphaFoldDB" id="A0ABD2JT83"/>
<keyword evidence="1" id="KW-0863">Zinc-finger</keyword>
<protein>
    <recommendedName>
        <fullName evidence="2">CCHC-type domain-containing protein</fullName>
    </recommendedName>
</protein>
<keyword evidence="1" id="KW-0862">Zinc</keyword>